<sequence>MGISATALKLGARTLKLGMSGTDVTELINIFLKKKYLKLDDGRTQVTGSYTYDETIEATVKQFQIDNGMKADGVCGALTVYYLKKEK</sequence>
<dbReference type="InterPro" id="IPR002477">
    <property type="entry name" value="Peptidoglycan-bd-like"/>
</dbReference>
<protein>
    <recommendedName>
        <fullName evidence="1">Peptidoglycan binding-like domain-containing protein</fullName>
    </recommendedName>
</protein>
<dbReference type="EMBL" id="BMIK01000039">
    <property type="protein sequence ID" value="GGC50075.1"/>
    <property type="molecule type" value="Genomic_DNA"/>
</dbReference>
<dbReference type="InterPro" id="IPR036366">
    <property type="entry name" value="PGBDSf"/>
</dbReference>
<feature type="domain" description="Peptidoglycan binding-like" evidence="1">
    <location>
        <begin position="48"/>
        <end position="80"/>
    </location>
</feature>
<evidence type="ECO:0000313" key="3">
    <source>
        <dbReference type="Proteomes" id="UP000597338"/>
    </source>
</evidence>
<keyword evidence="3" id="KW-1185">Reference proteome</keyword>
<dbReference type="Gene3D" id="1.10.101.10">
    <property type="entry name" value="PGBD-like superfamily/PGBD"/>
    <property type="match status" value="1"/>
</dbReference>
<dbReference type="InterPro" id="IPR036365">
    <property type="entry name" value="PGBD-like_sf"/>
</dbReference>
<evidence type="ECO:0000259" key="1">
    <source>
        <dbReference type="Pfam" id="PF01471"/>
    </source>
</evidence>
<dbReference type="SUPFAM" id="SSF47090">
    <property type="entry name" value="PGBD-like"/>
    <property type="match status" value="1"/>
</dbReference>
<organism evidence="2 3">
    <name type="scientific">Parapedobacter defluvii</name>
    <dbReference type="NCBI Taxonomy" id="2045106"/>
    <lineage>
        <taxon>Bacteria</taxon>
        <taxon>Pseudomonadati</taxon>
        <taxon>Bacteroidota</taxon>
        <taxon>Sphingobacteriia</taxon>
        <taxon>Sphingobacteriales</taxon>
        <taxon>Sphingobacteriaceae</taxon>
        <taxon>Parapedobacter</taxon>
    </lineage>
</organism>
<dbReference type="Pfam" id="PF01471">
    <property type="entry name" value="PG_binding_1"/>
    <property type="match status" value="1"/>
</dbReference>
<accession>A0ABQ1MZY4</accession>
<evidence type="ECO:0000313" key="2">
    <source>
        <dbReference type="EMBL" id="GGC50075.1"/>
    </source>
</evidence>
<comment type="caution">
    <text evidence="2">The sequence shown here is derived from an EMBL/GenBank/DDBJ whole genome shotgun (WGS) entry which is preliminary data.</text>
</comment>
<proteinExistence type="predicted"/>
<name>A0ABQ1MZY4_9SPHI</name>
<dbReference type="Proteomes" id="UP000597338">
    <property type="component" value="Unassembled WGS sequence"/>
</dbReference>
<gene>
    <name evidence="2" type="ORF">GCM10011386_47930</name>
</gene>
<reference evidence="3" key="1">
    <citation type="journal article" date="2019" name="Int. J. Syst. Evol. Microbiol.">
        <title>The Global Catalogue of Microorganisms (GCM) 10K type strain sequencing project: providing services to taxonomists for standard genome sequencing and annotation.</title>
        <authorList>
            <consortium name="The Broad Institute Genomics Platform"/>
            <consortium name="The Broad Institute Genome Sequencing Center for Infectious Disease"/>
            <person name="Wu L."/>
            <person name="Ma J."/>
        </authorList>
    </citation>
    <scope>NUCLEOTIDE SEQUENCE [LARGE SCALE GENOMIC DNA]</scope>
    <source>
        <strain evidence="3">CGMCC 1.15342</strain>
    </source>
</reference>